<accession>A0ABM7UDX8</accession>
<name>A0ABM7UDX8_9ACTO</name>
<reference evidence="1 2" key="1">
    <citation type="submission" date="2021-08" db="EMBL/GenBank/DDBJ databases">
        <title>Whole genome sequence of novel Actinomyces species strain MAS-1.</title>
        <authorList>
            <person name="Saito M."/>
            <person name="Kuwahara N."/>
            <person name="Takizawa T."/>
            <person name="Gotouda H."/>
            <person name="Ochiai T."/>
        </authorList>
    </citation>
    <scope>NUCLEOTIDE SEQUENCE [LARGE SCALE GENOMIC DNA]</scope>
    <source>
        <strain evidence="1 2">MAS-1</strain>
    </source>
</reference>
<dbReference type="RefSeq" id="WP_223908320.1">
    <property type="nucleotide sequence ID" value="NZ_AP025017.1"/>
</dbReference>
<gene>
    <name evidence="1" type="ORF">MANAM107_22110</name>
</gene>
<evidence type="ECO:0000313" key="2">
    <source>
        <dbReference type="Proteomes" id="UP000824496"/>
    </source>
</evidence>
<organism evidence="1 2">
    <name type="scientific">Actinomyces capricornis</name>
    <dbReference type="NCBI Taxonomy" id="2755559"/>
    <lineage>
        <taxon>Bacteria</taxon>
        <taxon>Bacillati</taxon>
        <taxon>Actinomycetota</taxon>
        <taxon>Actinomycetes</taxon>
        <taxon>Actinomycetales</taxon>
        <taxon>Actinomycetaceae</taxon>
        <taxon>Actinomyces</taxon>
    </lineage>
</organism>
<dbReference type="Proteomes" id="UP000824496">
    <property type="component" value="Chromosome"/>
</dbReference>
<evidence type="ECO:0000313" key="1">
    <source>
        <dbReference type="EMBL" id="BDA65377.1"/>
    </source>
</evidence>
<proteinExistence type="predicted"/>
<keyword evidence="2" id="KW-1185">Reference proteome</keyword>
<protein>
    <submittedName>
        <fullName evidence="1">Uncharacterized protein</fullName>
    </submittedName>
</protein>
<dbReference type="EMBL" id="AP025017">
    <property type="protein sequence ID" value="BDA65377.1"/>
    <property type="molecule type" value="Genomic_DNA"/>
</dbReference>
<sequence>MRGGSSESLEAMVERVCGFQRDSVPDESTFGYPPGLAQKVDPATGSFTGFFGSTVIAWVPPQDAAWMGGLCTDLHGAMGGALAEPLRRETLHLTICDLPLAEPDTPHRGGR</sequence>